<dbReference type="PANTHER" id="PTHR45654:SF77">
    <property type="entry name" value="HOMEOBOX-LEUCINE ZIPPER PROTEIN MERISTEM L1"/>
    <property type="match status" value="1"/>
</dbReference>
<protein>
    <recommendedName>
        <fullName evidence="5">Homeobox domain-containing protein</fullName>
    </recommendedName>
</protein>
<evidence type="ECO:0000259" key="5">
    <source>
        <dbReference type="PROSITE" id="PS50071"/>
    </source>
</evidence>
<dbReference type="InterPro" id="IPR042160">
    <property type="entry name" value="HD-Zip_IV"/>
</dbReference>
<evidence type="ECO:0000313" key="7">
    <source>
        <dbReference type="Proteomes" id="UP001497522"/>
    </source>
</evidence>
<dbReference type="CDD" id="cd00086">
    <property type="entry name" value="homeodomain"/>
    <property type="match status" value="1"/>
</dbReference>
<keyword evidence="2 3" id="KW-0371">Homeobox</keyword>
<evidence type="ECO:0000256" key="1">
    <source>
        <dbReference type="ARBA" id="ARBA00004123"/>
    </source>
</evidence>
<accession>A0ABP1BBH7</accession>
<dbReference type="PANTHER" id="PTHR45654">
    <property type="entry name" value="HOMEOBOX-LEUCINE ZIPPER PROTEIN MERISTEM L1"/>
    <property type="match status" value="1"/>
</dbReference>
<dbReference type="InterPro" id="IPR001356">
    <property type="entry name" value="HD"/>
</dbReference>
<feature type="DNA-binding region" description="Homeobox" evidence="2">
    <location>
        <begin position="141"/>
        <end position="200"/>
    </location>
</feature>
<dbReference type="Gene3D" id="1.10.10.60">
    <property type="entry name" value="Homeodomain-like"/>
    <property type="match status" value="1"/>
</dbReference>
<keyword evidence="2 3" id="KW-0539">Nucleus</keyword>
<evidence type="ECO:0000256" key="4">
    <source>
        <dbReference type="SAM" id="Coils"/>
    </source>
</evidence>
<reference evidence="6" key="1">
    <citation type="submission" date="2024-03" db="EMBL/GenBank/DDBJ databases">
        <authorList>
            <consortium name="ELIXIR-Norway"/>
            <consortium name="Elixir Norway"/>
        </authorList>
    </citation>
    <scope>NUCLEOTIDE SEQUENCE</scope>
</reference>
<dbReference type="SMART" id="SM00389">
    <property type="entry name" value="HOX"/>
    <property type="match status" value="1"/>
</dbReference>
<evidence type="ECO:0000256" key="2">
    <source>
        <dbReference type="PROSITE-ProRule" id="PRU00108"/>
    </source>
</evidence>
<sequence>MSGRVDRCPSSKRTMFVIEAGHETCASCMCIFFAPRPAATSCEKLHSRLTVKRRKASAIVAKDHGFDIFAGSLASPYGKRGWSRVLGAYTSQVKSWFQKRRTHTEEDETTLVPHENDEKLRAENVLICDGHQDPEHPPRQAKRSYHMHTPRQIQEMETMFKECPRPDEKQRQRLSAELGLKPRQVKFWFQSRRTQMKAQTERADKTLLRQENEKLRSENILMREALKNATCQHCGGPSSSCASRMVA</sequence>
<keyword evidence="7" id="KW-1185">Reference proteome</keyword>
<keyword evidence="4" id="KW-0175">Coiled coil</keyword>
<feature type="coiled-coil region" evidence="4">
    <location>
        <begin position="198"/>
        <end position="232"/>
    </location>
</feature>
<dbReference type="PROSITE" id="PS50071">
    <property type="entry name" value="HOMEOBOX_2"/>
    <property type="match status" value="1"/>
</dbReference>
<dbReference type="EMBL" id="OZ023704">
    <property type="protein sequence ID" value="CAK9872639.1"/>
    <property type="molecule type" value="Genomic_DNA"/>
</dbReference>
<proteinExistence type="predicted"/>
<organism evidence="6 7">
    <name type="scientific">Sphagnum jensenii</name>
    <dbReference type="NCBI Taxonomy" id="128206"/>
    <lineage>
        <taxon>Eukaryota</taxon>
        <taxon>Viridiplantae</taxon>
        <taxon>Streptophyta</taxon>
        <taxon>Embryophyta</taxon>
        <taxon>Bryophyta</taxon>
        <taxon>Sphagnophytina</taxon>
        <taxon>Sphagnopsida</taxon>
        <taxon>Sphagnales</taxon>
        <taxon>Sphagnaceae</taxon>
        <taxon>Sphagnum</taxon>
    </lineage>
</organism>
<comment type="subcellular location">
    <subcellularLocation>
        <location evidence="1 2 3">Nucleus</location>
    </subcellularLocation>
</comment>
<name>A0ABP1BBH7_9BRYO</name>
<gene>
    <name evidence="6" type="ORF">CSSPJE1EN2_LOCUS15209</name>
</gene>
<evidence type="ECO:0000313" key="6">
    <source>
        <dbReference type="EMBL" id="CAK9872639.1"/>
    </source>
</evidence>
<dbReference type="InterPro" id="IPR009057">
    <property type="entry name" value="Homeodomain-like_sf"/>
</dbReference>
<dbReference type="SUPFAM" id="SSF46689">
    <property type="entry name" value="Homeodomain-like"/>
    <property type="match status" value="1"/>
</dbReference>
<dbReference type="Pfam" id="PF00046">
    <property type="entry name" value="Homeodomain"/>
    <property type="match status" value="1"/>
</dbReference>
<feature type="domain" description="Homeobox" evidence="5">
    <location>
        <begin position="139"/>
        <end position="199"/>
    </location>
</feature>
<evidence type="ECO:0000256" key="3">
    <source>
        <dbReference type="RuleBase" id="RU000682"/>
    </source>
</evidence>
<keyword evidence="2 3" id="KW-0238">DNA-binding</keyword>
<dbReference type="Proteomes" id="UP001497522">
    <property type="component" value="Chromosome 3"/>
</dbReference>